<accession>A0A517I0R5</accession>
<evidence type="ECO:0000313" key="2">
    <source>
        <dbReference type="EMBL" id="QDS32498.1"/>
    </source>
</evidence>
<reference evidence="2 3" key="1">
    <citation type="submission" date="2019-07" db="EMBL/GenBank/DDBJ databases">
        <title>Characterization of Brevibacillus brevis HK544, as a potential biocontrol agent.</title>
        <authorList>
            <person name="Kim H."/>
        </authorList>
    </citation>
    <scope>NUCLEOTIDE SEQUENCE [LARGE SCALE GENOMIC DNA]</scope>
    <source>
        <strain evidence="2 3">HK544</strain>
    </source>
</reference>
<dbReference type="AlphaFoldDB" id="A0A517I0R5"/>
<sequence>MEIILTSFWEFTEWVANWDADKWAAFGQIMGSIATFWAVFITLRATRRKPRILVRSNVVLVFDEGLKLNATVVNIGDRPVKVESVKFTVKRSLIDVIRRRRPWLIMVHGVAGTLPKLLDPSDSINIGMDIDTVISSIKTILNKPKGKVKIVSYVYDTIGYAHKSKSITVDLEHPFS</sequence>
<feature type="transmembrane region" description="Helical" evidence="1">
    <location>
        <begin position="23"/>
        <end position="43"/>
    </location>
</feature>
<keyword evidence="1" id="KW-1133">Transmembrane helix</keyword>
<proteinExistence type="predicted"/>
<dbReference type="RefSeq" id="WP_144612369.1">
    <property type="nucleotide sequence ID" value="NZ_CP042161.1"/>
</dbReference>
<keyword evidence="1" id="KW-0472">Membrane</keyword>
<keyword evidence="1" id="KW-0812">Transmembrane</keyword>
<evidence type="ECO:0000313" key="3">
    <source>
        <dbReference type="Proteomes" id="UP000317713"/>
    </source>
</evidence>
<evidence type="ECO:0000256" key="1">
    <source>
        <dbReference type="SAM" id="Phobius"/>
    </source>
</evidence>
<protein>
    <submittedName>
        <fullName evidence="2">Uncharacterized protein</fullName>
    </submittedName>
</protein>
<organism evidence="2 3">
    <name type="scientific">Brevibacillus brevis</name>
    <name type="common">Bacillus brevis</name>
    <dbReference type="NCBI Taxonomy" id="1393"/>
    <lineage>
        <taxon>Bacteria</taxon>
        <taxon>Bacillati</taxon>
        <taxon>Bacillota</taxon>
        <taxon>Bacilli</taxon>
        <taxon>Bacillales</taxon>
        <taxon>Paenibacillaceae</taxon>
        <taxon>Brevibacillus</taxon>
    </lineage>
</organism>
<gene>
    <name evidence="2" type="ORF">FPS98_00045</name>
</gene>
<name>A0A517I0R5_BREBE</name>
<dbReference type="Proteomes" id="UP000317713">
    <property type="component" value="Chromosome"/>
</dbReference>
<dbReference type="EMBL" id="CP042161">
    <property type="protein sequence ID" value="QDS32498.1"/>
    <property type="molecule type" value="Genomic_DNA"/>
</dbReference>